<dbReference type="InterPro" id="IPR002068">
    <property type="entry name" value="A-crystallin/Hsp20_dom"/>
</dbReference>
<feature type="domain" description="SHSP" evidence="3">
    <location>
        <begin position="39"/>
        <end position="149"/>
    </location>
</feature>
<dbReference type="PROSITE" id="PS01031">
    <property type="entry name" value="SHSP"/>
    <property type="match status" value="1"/>
</dbReference>
<dbReference type="Pfam" id="PF00011">
    <property type="entry name" value="HSP20"/>
    <property type="match status" value="1"/>
</dbReference>
<evidence type="ECO:0000259" key="3">
    <source>
        <dbReference type="PROSITE" id="PS01031"/>
    </source>
</evidence>
<sequence length="157" mass="17353">MSSIRWWGPNADVLTAARAMDRLFDQFLGPGQGGNQQEEGTPTYTLPVDILETDDSYVLYASVPGVAAENVDVTFEEGRLTLSARAQPFETQGRWIRQERPWGNWTRRLELPKEVDGSGISAQFENGVLVVTVPKAARVQPVRIPVAGSKSEPKQVK</sequence>
<reference evidence="4" key="1">
    <citation type="submission" date="2020-10" db="EMBL/GenBank/DDBJ databases">
        <title>Ca. Dormibacterota MAGs.</title>
        <authorList>
            <person name="Montgomery K."/>
        </authorList>
    </citation>
    <scope>NUCLEOTIDE SEQUENCE [LARGE SCALE GENOMIC DNA]</scope>
    <source>
        <strain evidence="4">SC8812_S17_10</strain>
    </source>
</reference>
<accession>A0A934KCS9</accession>
<gene>
    <name evidence="4" type="ORF">JF922_17300</name>
</gene>
<dbReference type="Proteomes" id="UP000612893">
    <property type="component" value="Unassembled WGS sequence"/>
</dbReference>
<dbReference type="SUPFAM" id="SSF49764">
    <property type="entry name" value="HSP20-like chaperones"/>
    <property type="match status" value="1"/>
</dbReference>
<dbReference type="EMBL" id="JAEKNR010000175">
    <property type="protein sequence ID" value="MBJ7599820.1"/>
    <property type="molecule type" value="Genomic_DNA"/>
</dbReference>
<dbReference type="Gene3D" id="2.60.40.790">
    <property type="match status" value="1"/>
</dbReference>
<dbReference type="InterPro" id="IPR031107">
    <property type="entry name" value="Small_HSP"/>
</dbReference>
<organism evidence="4 5">
    <name type="scientific">Candidatus Nephthysia bennettiae</name>
    <dbReference type="NCBI Taxonomy" id="3127016"/>
    <lineage>
        <taxon>Bacteria</taxon>
        <taxon>Bacillati</taxon>
        <taxon>Candidatus Dormiibacterota</taxon>
        <taxon>Candidatus Dormibacteria</taxon>
        <taxon>Candidatus Dormibacterales</taxon>
        <taxon>Candidatus Dormibacteraceae</taxon>
        <taxon>Candidatus Nephthysia</taxon>
    </lineage>
</organism>
<comment type="similarity">
    <text evidence="1 2">Belongs to the small heat shock protein (HSP20) family.</text>
</comment>
<dbReference type="AlphaFoldDB" id="A0A934KCS9"/>
<dbReference type="PANTHER" id="PTHR11527">
    <property type="entry name" value="HEAT-SHOCK PROTEIN 20 FAMILY MEMBER"/>
    <property type="match status" value="1"/>
</dbReference>
<comment type="caution">
    <text evidence="4">The sequence shown here is derived from an EMBL/GenBank/DDBJ whole genome shotgun (WGS) entry which is preliminary data.</text>
</comment>
<dbReference type="RefSeq" id="WP_338203443.1">
    <property type="nucleotide sequence ID" value="NZ_JAEKNR010000175.1"/>
</dbReference>
<dbReference type="CDD" id="cd06464">
    <property type="entry name" value="ACD_sHsps-like"/>
    <property type="match status" value="1"/>
</dbReference>
<proteinExistence type="inferred from homology"/>
<evidence type="ECO:0000256" key="1">
    <source>
        <dbReference type="PROSITE-ProRule" id="PRU00285"/>
    </source>
</evidence>
<dbReference type="InterPro" id="IPR008978">
    <property type="entry name" value="HSP20-like_chaperone"/>
</dbReference>
<evidence type="ECO:0000313" key="5">
    <source>
        <dbReference type="Proteomes" id="UP000612893"/>
    </source>
</evidence>
<protein>
    <submittedName>
        <fullName evidence="4">Hsp20/alpha crystallin family protein</fullName>
    </submittedName>
</protein>
<evidence type="ECO:0000313" key="4">
    <source>
        <dbReference type="EMBL" id="MBJ7599820.1"/>
    </source>
</evidence>
<evidence type="ECO:0000256" key="2">
    <source>
        <dbReference type="RuleBase" id="RU003616"/>
    </source>
</evidence>
<keyword evidence="5" id="KW-1185">Reference proteome</keyword>
<name>A0A934KCS9_9BACT</name>